<keyword evidence="5" id="KW-1185">Reference proteome</keyword>
<dbReference type="GeneTree" id="ENSGT00390000003051"/>
<evidence type="ECO:0000313" key="4">
    <source>
        <dbReference type="Ensembl" id="ENSCVAP00000020085.1"/>
    </source>
</evidence>
<keyword evidence="2" id="KW-0472">Membrane</keyword>
<evidence type="ECO:0000259" key="3">
    <source>
        <dbReference type="PROSITE" id="PS51497"/>
    </source>
</evidence>
<protein>
    <submittedName>
        <fullName evidence="4">UBAP1-MVB12-associated (UMA) domain containing 1</fullName>
    </submittedName>
</protein>
<reference evidence="4" key="2">
    <citation type="submission" date="2025-09" db="UniProtKB">
        <authorList>
            <consortium name="Ensembl"/>
        </authorList>
    </citation>
    <scope>IDENTIFICATION</scope>
</reference>
<dbReference type="Proteomes" id="UP000265020">
    <property type="component" value="Unassembled WGS sequence"/>
</dbReference>
<dbReference type="InterPro" id="IPR023340">
    <property type="entry name" value="UMA"/>
</dbReference>
<evidence type="ECO:0000256" key="1">
    <source>
        <dbReference type="SAM" id="MobiDB-lite"/>
    </source>
</evidence>
<feature type="compositionally biased region" description="Low complexity" evidence="1">
    <location>
        <begin position="63"/>
        <end position="75"/>
    </location>
</feature>
<keyword evidence="2" id="KW-0812">Transmembrane</keyword>
<dbReference type="InterPro" id="IPR053292">
    <property type="entry name" value="UBAP1-MVB12_assoc_domain"/>
</dbReference>
<reference evidence="4" key="1">
    <citation type="submission" date="2025-08" db="UniProtKB">
        <authorList>
            <consortium name="Ensembl"/>
        </authorList>
    </citation>
    <scope>IDENTIFICATION</scope>
</reference>
<organism evidence="4 5">
    <name type="scientific">Cyprinodon variegatus</name>
    <name type="common">Sheepshead minnow</name>
    <dbReference type="NCBI Taxonomy" id="28743"/>
    <lineage>
        <taxon>Eukaryota</taxon>
        <taxon>Metazoa</taxon>
        <taxon>Chordata</taxon>
        <taxon>Craniata</taxon>
        <taxon>Vertebrata</taxon>
        <taxon>Euteleostomi</taxon>
        <taxon>Actinopterygii</taxon>
        <taxon>Neopterygii</taxon>
        <taxon>Teleostei</taxon>
        <taxon>Neoteleostei</taxon>
        <taxon>Acanthomorphata</taxon>
        <taxon>Ovalentaria</taxon>
        <taxon>Atherinomorphae</taxon>
        <taxon>Cyprinodontiformes</taxon>
        <taxon>Cyprinodontidae</taxon>
        <taxon>Cyprinodon</taxon>
    </lineage>
</organism>
<name>A0A3Q2G8C5_CYPVA</name>
<feature type="domain" description="UMA" evidence="3">
    <location>
        <begin position="86"/>
        <end position="134"/>
    </location>
</feature>
<dbReference type="Ensembl" id="ENSCVAT00000015252.1">
    <property type="protein sequence ID" value="ENSCVAP00000020085.1"/>
    <property type="gene ID" value="ENSCVAG00000001232.1"/>
</dbReference>
<dbReference type="PROSITE" id="PS51497">
    <property type="entry name" value="UMA"/>
    <property type="match status" value="1"/>
</dbReference>
<feature type="compositionally biased region" description="Basic and acidic residues" evidence="1">
    <location>
        <begin position="40"/>
        <end position="50"/>
    </location>
</feature>
<proteinExistence type="predicted"/>
<feature type="transmembrane region" description="Helical" evidence="2">
    <location>
        <begin position="6"/>
        <end position="25"/>
    </location>
</feature>
<dbReference type="PANTHER" id="PTHR36291:SF1">
    <property type="entry name" value="UBAP1-MVB12-ASSOCIATED (UMA)-DOMAIN CONTAINING PROTEIN 1"/>
    <property type="match status" value="1"/>
</dbReference>
<sequence length="140" mass="15434">MRVAKVLVDFYLFFLYSLLHFLPLIEMSLNPHEHESNRLYHQCSHSETHRIRPAPSRPATKHAPAAAAPPAGPPVVEASSALPDLLGDVPFTLAPHVLAVQAGSSAVPDVLLSRDINYNLASYQYDFTLENSVLHSCDFC</sequence>
<feature type="region of interest" description="Disordered" evidence="1">
    <location>
        <begin position="40"/>
        <end position="75"/>
    </location>
</feature>
<evidence type="ECO:0000256" key="2">
    <source>
        <dbReference type="SAM" id="Phobius"/>
    </source>
</evidence>
<keyword evidence="2" id="KW-1133">Transmembrane helix</keyword>
<evidence type="ECO:0000313" key="5">
    <source>
        <dbReference type="Proteomes" id="UP000265020"/>
    </source>
</evidence>
<dbReference type="PANTHER" id="PTHR36291">
    <property type="entry name" value="UBAP1-MVB12-ASSOCIATED (UMA)-DOMAIN CONTAINING PROTEIN 1"/>
    <property type="match status" value="1"/>
</dbReference>
<dbReference type="AlphaFoldDB" id="A0A3Q2G8C5"/>
<accession>A0A3Q2G8C5</accession>